<dbReference type="InterPro" id="IPR054353">
    <property type="entry name" value="IstA-like_C"/>
</dbReference>
<reference evidence="3 4" key="1">
    <citation type="submission" date="2013-03" db="EMBL/GenBank/DDBJ databases">
        <title>The Genome Sequence of Enterococcus saccharolyticus ATCC_43076 (Illumina only assembly).</title>
        <authorList>
            <consortium name="The Broad Institute Genomics Platform"/>
            <consortium name="The Broad Institute Genome Sequencing Center for Infectious Disease"/>
            <person name="Earl A."/>
            <person name="Russ C."/>
            <person name="Gilmore M."/>
            <person name="Surin D."/>
            <person name="Walker B."/>
            <person name="Young S."/>
            <person name="Zeng Q."/>
            <person name="Gargeya S."/>
            <person name="Fitzgerald M."/>
            <person name="Haas B."/>
            <person name="Abouelleil A."/>
            <person name="Allen A.W."/>
            <person name="Alvarado L."/>
            <person name="Arachchi H.M."/>
            <person name="Berlin A.M."/>
            <person name="Chapman S.B."/>
            <person name="Gainer-Dewar J."/>
            <person name="Goldberg J."/>
            <person name="Griggs A."/>
            <person name="Gujja S."/>
            <person name="Hansen M."/>
            <person name="Howarth C."/>
            <person name="Imamovic A."/>
            <person name="Ireland A."/>
            <person name="Larimer J."/>
            <person name="McCowan C."/>
            <person name="Murphy C."/>
            <person name="Pearson M."/>
            <person name="Poon T.W."/>
            <person name="Priest M."/>
            <person name="Roberts A."/>
            <person name="Saif S."/>
            <person name="Shea T."/>
            <person name="Sisk P."/>
            <person name="Sykes S."/>
            <person name="Wortman J."/>
            <person name="Nusbaum C."/>
            <person name="Birren B."/>
        </authorList>
    </citation>
    <scope>NUCLEOTIDE SEQUENCE [LARGE SCALE GENOMIC DNA]</scope>
    <source>
        <strain evidence="3 4">ATCC 43076</strain>
    </source>
</reference>
<dbReference type="NCBIfam" id="NF033546">
    <property type="entry name" value="transpos_IS21"/>
    <property type="match status" value="1"/>
</dbReference>
<dbReference type="SUPFAM" id="SSF53098">
    <property type="entry name" value="Ribonuclease H-like"/>
    <property type="match status" value="1"/>
</dbReference>
<evidence type="ECO:0000256" key="1">
    <source>
        <dbReference type="ARBA" id="ARBA00009277"/>
    </source>
</evidence>
<accession>S0J0D2</accession>
<dbReference type="PATRIC" id="fig|1139996.3.peg.2271"/>
<dbReference type="EMBL" id="AHYT01000011">
    <property type="protein sequence ID" value="EOT26264.1"/>
    <property type="molecule type" value="Genomic_DNA"/>
</dbReference>
<dbReference type="Pfam" id="PF22483">
    <property type="entry name" value="Mu-transpos_C_2"/>
    <property type="match status" value="1"/>
</dbReference>
<dbReference type="InterPro" id="IPR001584">
    <property type="entry name" value="Integrase_cat-core"/>
</dbReference>
<dbReference type="eggNOG" id="COG4584">
    <property type="taxonomic scope" value="Bacteria"/>
</dbReference>
<dbReference type="STRING" id="41997.RV16_GL000136"/>
<dbReference type="PANTHER" id="PTHR35004">
    <property type="entry name" value="TRANSPOSASE RV3428C-RELATED"/>
    <property type="match status" value="1"/>
</dbReference>
<dbReference type="HOGENOM" id="CLU_020626_1_1_9"/>
<dbReference type="AlphaFoldDB" id="S0J0D2"/>
<comment type="caution">
    <text evidence="3">The sequence shown here is derived from an EMBL/GenBank/DDBJ whole genome shotgun (WGS) entry which is preliminary data.</text>
</comment>
<dbReference type="OrthoDB" id="92877at2"/>
<comment type="similarity">
    <text evidence="1">Belongs to the transposase IS21/IS408/IS1162 family.</text>
</comment>
<dbReference type="InterPro" id="IPR036397">
    <property type="entry name" value="RNaseH_sf"/>
</dbReference>
<sequence>MRKDIQEGVKFYIMNNIKPNYAELARQYDCDPRTVRNHFREGTGEKTKIIKRSSSKKISKLDPFKPLIEEKVADGCSATAIYSLIKRLGYEGKITILRDYCRTIKVEKVKKATIRIETSPGLSAQVDWKENMTLYTREGRAITFNIFLYVLGYSRYKYLDLTFDRKQDTLFNCLIEAFKLSGGVPTEIWFDNMKTVVDRSKTQFTKVKFNDTFYEFAKDAGFNPIACRPFRPQTKGKVEALARTVERLRVWNYLFYDETELIELVHMLMDELNYEHSQATGEAPAYLLEAEKEHLHDFDDQLLYKYTEDDITRIVTAESLVQFRNSKYSVPTKYIGEEVDIELSSDDQIHIHYNGERINSHYLSDKKFNYQRTDLVEILKSDLMKHDDEADILSYIENSLSQYDEV</sequence>
<proteinExistence type="inferred from homology"/>
<dbReference type="Gene3D" id="3.30.420.10">
    <property type="entry name" value="Ribonuclease H-like superfamily/Ribonuclease H"/>
    <property type="match status" value="1"/>
</dbReference>
<feature type="domain" description="Integrase catalytic" evidence="2">
    <location>
        <begin position="116"/>
        <end position="292"/>
    </location>
</feature>
<dbReference type="RefSeq" id="WP_016176066.1">
    <property type="nucleotide sequence ID" value="NZ_KE136391.1"/>
</dbReference>
<protein>
    <recommendedName>
        <fullName evidence="2">Integrase catalytic domain-containing protein</fullName>
    </recommendedName>
</protein>
<dbReference type="Proteomes" id="UP000014136">
    <property type="component" value="Unassembled WGS sequence"/>
</dbReference>
<name>S0J0D2_9ENTE</name>
<evidence type="ECO:0000313" key="4">
    <source>
        <dbReference type="Proteomes" id="UP000014136"/>
    </source>
</evidence>
<gene>
    <name evidence="3" type="ORF">OMQ_02313</name>
</gene>
<evidence type="ECO:0000259" key="2">
    <source>
        <dbReference type="PROSITE" id="PS50994"/>
    </source>
</evidence>
<dbReference type="InterPro" id="IPR012337">
    <property type="entry name" value="RNaseH-like_sf"/>
</dbReference>
<dbReference type="GO" id="GO:0003676">
    <property type="term" value="F:nucleic acid binding"/>
    <property type="evidence" value="ECO:0007669"/>
    <property type="project" value="InterPro"/>
</dbReference>
<organism evidence="3 4">
    <name type="scientific">Enterococcus saccharolyticus subsp. saccharolyticus ATCC 43076</name>
    <dbReference type="NCBI Taxonomy" id="1139996"/>
    <lineage>
        <taxon>Bacteria</taxon>
        <taxon>Bacillati</taxon>
        <taxon>Bacillota</taxon>
        <taxon>Bacilli</taxon>
        <taxon>Lactobacillales</taxon>
        <taxon>Enterococcaceae</taxon>
        <taxon>Enterococcus</taxon>
    </lineage>
</organism>
<dbReference type="PANTHER" id="PTHR35004:SF6">
    <property type="entry name" value="TRANSPOSASE"/>
    <property type="match status" value="1"/>
</dbReference>
<dbReference type="PROSITE" id="PS50994">
    <property type="entry name" value="INTEGRASE"/>
    <property type="match status" value="1"/>
</dbReference>
<dbReference type="GO" id="GO:0015074">
    <property type="term" value="P:DNA integration"/>
    <property type="evidence" value="ECO:0007669"/>
    <property type="project" value="InterPro"/>
</dbReference>
<keyword evidence="4" id="KW-1185">Reference proteome</keyword>
<evidence type="ECO:0000313" key="3">
    <source>
        <dbReference type="EMBL" id="EOT26264.1"/>
    </source>
</evidence>